<sequence>MNSFPEHSFPGDLNLHDGVPQLLALGVLGLVAIYVFTRLFTDPEAGVVYTVDEPEQLREGWKGKVLEEPSLKQSGSSAIQCYCPATGQLLGLVNPVTPDGIDRAISRANEAQQLWATTTFAQRRKVLRTMLKYILDNQNSIAQAACLDSGKTRIDASFGEILVTAEKLKWTIDHGEKALKPEKRPTNLLMTYKKNEVTWEPLGVVAACVSWNYPFHNLIGPIISAIFAGNGIIVKGSEQTAWSSQYFTSITRGALKACGHNPNLIQSIICWPSTAPHLTSHPGISHLTFIGSHEVALKVAASTAKSLTQTCLELGGKDAAILLDDINDMDRVVATMLRGVFQSAGQNCIGIERIICLPNTYKRIIPHLEKIISQLRSGSALDTLSTPSKKADTIVDVGASISSATFDNLERLVASAVKEGAKLLVGGKRYIHPHHPKGHYFTPTLLVDVTPTMEIARTELFAPICVVFRASDIPTAISIANSTPYGLGGSVFGSDRQDLELVTRELKVGMIAVNDFAAYYAVQLPFGGVRGSGYGRFAGEEGLRNLCAQKSICRDRWPRLMKTSIPLPLRLPLQDEGRGWDMAKGVVELGYGETVGRKVRGLRRIVGL</sequence>
<evidence type="ECO:0000259" key="7">
    <source>
        <dbReference type="Pfam" id="PF00171"/>
    </source>
</evidence>
<organism evidence="8 9">
    <name type="scientific">Tothia fuscella</name>
    <dbReference type="NCBI Taxonomy" id="1048955"/>
    <lineage>
        <taxon>Eukaryota</taxon>
        <taxon>Fungi</taxon>
        <taxon>Dikarya</taxon>
        <taxon>Ascomycota</taxon>
        <taxon>Pezizomycotina</taxon>
        <taxon>Dothideomycetes</taxon>
        <taxon>Pleosporomycetidae</taxon>
        <taxon>Venturiales</taxon>
        <taxon>Cylindrosympodiaceae</taxon>
        <taxon>Tothia</taxon>
    </lineage>
</organism>
<comment type="catalytic activity">
    <reaction evidence="4">
        <text>an aldehyde + NAD(+) + H2O = a carboxylate + NADH + 2 H(+)</text>
        <dbReference type="Rhea" id="RHEA:16185"/>
        <dbReference type="ChEBI" id="CHEBI:15377"/>
        <dbReference type="ChEBI" id="CHEBI:15378"/>
        <dbReference type="ChEBI" id="CHEBI:17478"/>
        <dbReference type="ChEBI" id="CHEBI:29067"/>
        <dbReference type="ChEBI" id="CHEBI:57540"/>
        <dbReference type="ChEBI" id="CHEBI:57945"/>
        <dbReference type="EC" id="1.2.1.3"/>
    </reaction>
</comment>
<dbReference type="InterPro" id="IPR016163">
    <property type="entry name" value="Ald_DH_C"/>
</dbReference>
<evidence type="ECO:0000256" key="5">
    <source>
        <dbReference type="PROSITE-ProRule" id="PRU10007"/>
    </source>
</evidence>
<feature type="active site" evidence="5">
    <location>
        <position position="313"/>
    </location>
</feature>
<dbReference type="CDD" id="cd07098">
    <property type="entry name" value="ALDH_F15-22"/>
    <property type="match status" value="1"/>
</dbReference>
<dbReference type="Gene3D" id="3.40.605.10">
    <property type="entry name" value="Aldehyde Dehydrogenase, Chain A, domain 1"/>
    <property type="match status" value="1"/>
</dbReference>
<dbReference type="InterPro" id="IPR016162">
    <property type="entry name" value="Ald_DH_N"/>
</dbReference>
<name>A0A9P4NRQ3_9PEZI</name>
<dbReference type="PANTHER" id="PTHR11699">
    <property type="entry name" value="ALDEHYDE DEHYDROGENASE-RELATED"/>
    <property type="match status" value="1"/>
</dbReference>
<proteinExistence type="inferred from homology"/>
<comment type="caution">
    <text evidence="8">The sequence shown here is derived from an EMBL/GenBank/DDBJ whole genome shotgun (WGS) entry which is preliminary data.</text>
</comment>
<dbReference type="InterPro" id="IPR016160">
    <property type="entry name" value="Ald_DH_CS_CYS"/>
</dbReference>
<dbReference type="PROSITE" id="PS00687">
    <property type="entry name" value="ALDEHYDE_DEHYDR_GLU"/>
    <property type="match status" value="1"/>
</dbReference>
<feature type="domain" description="Aldehyde dehydrogenase" evidence="7">
    <location>
        <begin position="76"/>
        <end position="552"/>
    </location>
</feature>
<dbReference type="Gene3D" id="3.40.309.10">
    <property type="entry name" value="Aldehyde Dehydrogenase, Chain A, domain 2"/>
    <property type="match status" value="1"/>
</dbReference>
<dbReference type="OrthoDB" id="310895at2759"/>
<comment type="similarity">
    <text evidence="1 6">Belongs to the aldehyde dehydrogenase family.</text>
</comment>
<dbReference type="Proteomes" id="UP000800235">
    <property type="component" value="Unassembled WGS sequence"/>
</dbReference>
<evidence type="ECO:0000313" key="8">
    <source>
        <dbReference type="EMBL" id="KAF2430442.1"/>
    </source>
</evidence>
<dbReference type="FunFam" id="3.40.605.10:FF:000014">
    <property type="entry name" value="aldehyde dehydrogenase 22A1"/>
    <property type="match status" value="1"/>
</dbReference>
<dbReference type="PROSITE" id="PS00070">
    <property type="entry name" value="ALDEHYDE_DEHYDR_CYS"/>
    <property type="match status" value="1"/>
</dbReference>
<reference evidence="8" key="1">
    <citation type="journal article" date="2020" name="Stud. Mycol.">
        <title>101 Dothideomycetes genomes: a test case for predicting lifestyles and emergence of pathogens.</title>
        <authorList>
            <person name="Haridas S."/>
            <person name="Albert R."/>
            <person name="Binder M."/>
            <person name="Bloem J."/>
            <person name="Labutti K."/>
            <person name="Salamov A."/>
            <person name="Andreopoulos B."/>
            <person name="Baker S."/>
            <person name="Barry K."/>
            <person name="Bills G."/>
            <person name="Bluhm B."/>
            <person name="Cannon C."/>
            <person name="Castanera R."/>
            <person name="Culley D."/>
            <person name="Daum C."/>
            <person name="Ezra D."/>
            <person name="Gonzalez J."/>
            <person name="Henrissat B."/>
            <person name="Kuo A."/>
            <person name="Liang C."/>
            <person name="Lipzen A."/>
            <person name="Lutzoni F."/>
            <person name="Magnuson J."/>
            <person name="Mondo S."/>
            <person name="Nolan M."/>
            <person name="Ohm R."/>
            <person name="Pangilinan J."/>
            <person name="Park H.-J."/>
            <person name="Ramirez L."/>
            <person name="Alfaro M."/>
            <person name="Sun H."/>
            <person name="Tritt A."/>
            <person name="Yoshinaga Y."/>
            <person name="Zwiers L.-H."/>
            <person name="Turgeon B."/>
            <person name="Goodwin S."/>
            <person name="Spatafora J."/>
            <person name="Crous P."/>
            <person name="Grigoriev I."/>
        </authorList>
    </citation>
    <scope>NUCLEOTIDE SEQUENCE</scope>
    <source>
        <strain evidence="8">CBS 130266</strain>
    </source>
</reference>
<evidence type="ECO:0000313" key="9">
    <source>
        <dbReference type="Proteomes" id="UP000800235"/>
    </source>
</evidence>
<dbReference type="Pfam" id="PF00171">
    <property type="entry name" value="Aldedh"/>
    <property type="match status" value="1"/>
</dbReference>
<keyword evidence="2 6" id="KW-0560">Oxidoreductase</keyword>
<evidence type="ECO:0000256" key="3">
    <source>
        <dbReference type="ARBA" id="ARBA00024226"/>
    </source>
</evidence>
<accession>A0A9P4NRQ3</accession>
<evidence type="ECO:0000256" key="4">
    <source>
        <dbReference type="ARBA" id="ARBA00049194"/>
    </source>
</evidence>
<evidence type="ECO:0000256" key="2">
    <source>
        <dbReference type="ARBA" id="ARBA00023002"/>
    </source>
</evidence>
<dbReference type="InterPro" id="IPR016161">
    <property type="entry name" value="Ald_DH/histidinol_DH"/>
</dbReference>
<dbReference type="EC" id="1.2.1.3" evidence="3"/>
<dbReference type="InterPro" id="IPR015590">
    <property type="entry name" value="Aldehyde_DH_dom"/>
</dbReference>
<evidence type="ECO:0000256" key="6">
    <source>
        <dbReference type="RuleBase" id="RU003345"/>
    </source>
</evidence>
<dbReference type="EMBL" id="MU007039">
    <property type="protein sequence ID" value="KAF2430442.1"/>
    <property type="molecule type" value="Genomic_DNA"/>
</dbReference>
<dbReference type="FunFam" id="3.40.309.10:FF:000024">
    <property type="entry name" value="Betaine aldehyde dehydrogenase"/>
    <property type="match status" value="1"/>
</dbReference>
<dbReference type="SUPFAM" id="SSF53720">
    <property type="entry name" value="ALDH-like"/>
    <property type="match status" value="1"/>
</dbReference>
<keyword evidence="9" id="KW-1185">Reference proteome</keyword>
<gene>
    <name evidence="8" type="ORF">EJ08DRAFT_243889</name>
</gene>
<dbReference type="InterPro" id="IPR029510">
    <property type="entry name" value="Ald_DH_CS_GLU"/>
</dbReference>
<evidence type="ECO:0000256" key="1">
    <source>
        <dbReference type="ARBA" id="ARBA00009986"/>
    </source>
</evidence>
<dbReference type="GO" id="GO:0004029">
    <property type="term" value="F:aldehyde dehydrogenase (NAD+) activity"/>
    <property type="evidence" value="ECO:0007669"/>
    <property type="project" value="UniProtKB-EC"/>
</dbReference>
<protein>
    <recommendedName>
        <fullName evidence="3">aldehyde dehydrogenase (NAD(+))</fullName>
        <ecNumber evidence="3">1.2.1.3</ecNumber>
    </recommendedName>
</protein>
<dbReference type="AlphaFoldDB" id="A0A9P4NRQ3"/>